<dbReference type="InterPro" id="IPR027417">
    <property type="entry name" value="P-loop_NTPase"/>
</dbReference>
<feature type="domain" description="ABC transporter" evidence="5">
    <location>
        <begin position="44"/>
        <end position="266"/>
    </location>
</feature>
<comment type="caution">
    <text evidence="6">The sequence shown here is derived from an EMBL/GenBank/DDBJ whole genome shotgun (WGS) entry which is preliminary data.</text>
</comment>
<gene>
    <name evidence="6" type="ORF">OGM63_14155</name>
</gene>
<comment type="similarity">
    <text evidence="1">Belongs to the ABC transporter superfamily.</text>
</comment>
<keyword evidence="4 6" id="KW-0067">ATP-binding</keyword>
<protein>
    <submittedName>
        <fullName evidence="6">ABC transporter ATP-binding protein</fullName>
    </submittedName>
</protein>
<dbReference type="Proteomes" id="UP001526143">
    <property type="component" value="Unassembled WGS sequence"/>
</dbReference>
<sequence length="426" mass="47873">MSDTIIRVENLSKTYILQHQEGGNSYKALRDVIANGAKSIGRKLRHSSESKFNPTREEFWALKDVSFEIKQGDRVGIIGRNGAGKSTLLKILSRITEPSRGRIAIKGRVASLLEVGTGFHPELTGRENIYLNGAILGMSKAEIKKKFDEIVAFAEVEKFLDTPVKRYSSGMYVRLAFAVAAHLEPEILIVDEVLAVGDTQFQKKCLGKMEDVGKEGRTVLFVSHNMGTITQLCTKAIYLNQGQIKYVGDVNSIVSKYLTSDSDNNAYKKLSPSRNKPIFFKEFSVSNHEGKISSEIDVRYPFQINLSYEVTDRLQNAEISLRIETDDVRAVFTTNQSDCHPNICHERNPGIYEASIEIPAMFLMPGSYFITIGAHQPMVQIFELHEHILSFNINETGTRLAKYDKHNSMGVVIVDLPWKEHHLVTT</sequence>
<evidence type="ECO:0000259" key="5">
    <source>
        <dbReference type="PROSITE" id="PS50893"/>
    </source>
</evidence>
<dbReference type="Pfam" id="PF14524">
    <property type="entry name" value="Wzt_C"/>
    <property type="match status" value="1"/>
</dbReference>
<dbReference type="Pfam" id="PF00005">
    <property type="entry name" value="ABC_tran"/>
    <property type="match status" value="1"/>
</dbReference>
<dbReference type="Gene3D" id="2.70.50.60">
    <property type="entry name" value="abc- transporter (atp binding component) like domain"/>
    <property type="match status" value="1"/>
</dbReference>
<dbReference type="Gene3D" id="3.40.50.300">
    <property type="entry name" value="P-loop containing nucleotide triphosphate hydrolases"/>
    <property type="match status" value="1"/>
</dbReference>
<dbReference type="InterPro" id="IPR003439">
    <property type="entry name" value="ABC_transporter-like_ATP-bd"/>
</dbReference>
<keyword evidence="3" id="KW-0547">Nucleotide-binding</keyword>
<dbReference type="RefSeq" id="WP_263746220.1">
    <property type="nucleotide sequence ID" value="NZ_JAOWRF010000211.1"/>
</dbReference>
<evidence type="ECO:0000256" key="3">
    <source>
        <dbReference type="ARBA" id="ARBA00022741"/>
    </source>
</evidence>
<dbReference type="GO" id="GO:0005524">
    <property type="term" value="F:ATP binding"/>
    <property type="evidence" value="ECO:0007669"/>
    <property type="project" value="UniProtKB-KW"/>
</dbReference>
<proteinExistence type="inferred from homology"/>
<evidence type="ECO:0000256" key="4">
    <source>
        <dbReference type="ARBA" id="ARBA00022840"/>
    </source>
</evidence>
<dbReference type="SMART" id="SM00382">
    <property type="entry name" value="AAA"/>
    <property type="match status" value="1"/>
</dbReference>
<evidence type="ECO:0000256" key="1">
    <source>
        <dbReference type="ARBA" id="ARBA00005417"/>
    </source>
</evidence>
<dbReference type="CDD" id="cd03220">
    <property type="entry name" value="ABC_KpsT_Wzt"/>
    <property type="match status" value="1"/>
</dbReference>
<keyword evidence="2" id="KW-0813">Transport</keyword>
<keyword evidence="7" id="KW-1185">Reference proteome</keyword>
<dbReference type="InterPro" id="IPR015860">
    <property type="entry name" value="ABC_transpr_TagH-like"/>
</dbReference>
<evidence type="ECO:0000256" key="2">
    <source>
        <dbReference type="ARBA" id="ARBA00022448"/>
    </source>
</evidence>
<evidence type="ECO:0000313" key="6">
    <source>
        <dbReference type="EMBL" id="MCV3214643.1"/>
    </source>
</evidence>
<evidence type="ECO:0000313" key="7">
    <source>
        <dbReference type="Proteomes" id="UP001526143"/>
    </source>
</evidence>
<dbReference type="EMBL" id="JAOWRF010000211">
    <property type="protein sequence ID" value="MCV3214643.1"/>
    <property type="molecule type" value="Genomic_DNA"/>
</dbReference>
<accession>A0ABT3AZU2</accession>
<dbReference type="PROSITE" id="PS50893">
    <property type="entry name" value="ABC_TRANSPORTER_2"/>
    <property type="match status" value="1"/>
</dbReference>
<dbReference type="CDD" id="cd10147">
    <property type="entry name" value="Wzt_C-like"/>
    <property type="match status" value="1"/>
</dbReference>
<dbReference type="PANTHER" id="PTHR46743:SF2">
    <property type="entry name" value="TEICHOIC ACIDS EXPORT ATP-BINDING PROTEIN TAGH"/>
    <property type="match status" value="1"/>
</dbReference>
<dbReference type="InterPro" id="IPR003593">
    <property type="entry name" value="AAA+_ATPase"/>
</dbReference>
<name>A0ABT3AZU2_9CYAN</name>
<dbReference type="InterPro" id="IPR029439">
    <property type="entry name" value="Wzt_C"/>
</dbReference>
<dbReference type="InterPro" id="IPR050683">
    <property type="entry name" value="Bact_Polysacc_Export_ATP-bd"/>
</dbReference>
<dbReference type="SUPFAM" id="SSF52540">
    <property type="entry name" value="P-loop containing nucleoside triphosphate hydrolases"/>
    <property type="match status" value="1"/>
</dbReference>
<dbReference type="PANTHER" id="PTHR46743">
    <property type="entry name" value="TEICHOIC ACIDS EXPORT ATP-BINDING PROTEIN TAGH"/>
    <property type="match status" value="1"/>
</dbReference>
<organism evidence="6 7">
    <name type="scientific">Plectonema radiosum NIES-515</name>
    <dbReference type="NCBI Taxonomy" id="2986073"/>
    <lineage>
        <taxon>Bacteria</taxon>
        <taxon>Bacillati</taxon>
        <taxon>Cyanobacteriota</taxon>
        <taxon>Cyanophyceae</taxon>
        <taxon>Oscillatoriophycideae</taxon>
        <taxon>Oscillatoriales</taxon>
        <taxon>Microcoleaceae</taxon>
        <taxon>Plectonema</taxon>
    </lineage>
</organism>
<reference evidence="6 7" key="1">
    <citation type="submission" date="2022-10" db="EMBL/GenBank/DDBJ databases">
        <title>Identification of biosynthetic pathway for the production of the potent trypsin inhibitor radiosumin.</title>
        <authorList>
            <person name="Fewer D.P."/>
            <person name="Delbaje E."/>
            <person name="Ouyang X."/>
            <person name="Agostino P.D."/>
            <person name="Wahlsten M."/>
            <person name="Jokela J."/>
            <person name="Permi P."/>
            <person name="Haapaniemi E."/>
            <person name="Koistinen H."/>
        </authorList>
    </citation>
    <scope>NUCLEOTIDE SEQUENCE [LARGE SCALE GENOMIC DNA]</scope>
    <source>
        <strain evidence="6 7">NIES-515</strain>
    </source>
</reference>